<reference evidence="1" key="1">
    <citation type="submission" date="2024-03" db="EMBL/GenBank/DDBJ databases">
        <title>Deinococcus weizhi sp. nov., isolated from human skin.</title>
        <authorList>
            <person name="Wei Z."/>
            <person name="Tian F."/>
            <person name="Yang C."/>
            <person name="Xin L.T."/>
            <person name="Wen Z.J."/>
            <person name="Lan K.C."/>
            <person name="Yu L."/>
            <person name="Zhe W."/>
            <person name="Dan F.D."/>
            <person name="Jun W."/>
            <person name="Rui Z."/>
            <person name="Yong X.J."/>
            <person name="Ting Y."/>
            <person name="Wei X."/>
            <person name="Xu Z.G."/>
            <person name="Xin Z."/>
            <person name="Dong F.G."/>
            <person name="Ni X.M."/>
            <person name="Zheng M.G."/>
            <person name="Chun Y."/>
            <person name="Qian W.X."/>
        </authorList>
    </citation>
    <scope>NUCLEOTIDE SEQUENCE</scope>
    <source>
        <strain evidence="1">VB142</strain>
        <plasmid evidence="1">p2</plasmid>
    </source>
</reference>
<proteinExistence type="predicted"/>
<sequence>MIAIRPQQPAPRPLLVIGPPPHPSARLCACTDGGRQQPQIRCTVCRGTGWVR</sequence>
<accession>A0AAU6Q7U8</accession>
<protein>
    <submittedName>
        <fullName evidence="1">Uncharacterized protein</fullName>
    </submittedName>
</protein>
<name>A0AAU6Q7U8_9DEIO</name>
<evidence type="ECO:0000313" key="1">
    <source>
        <dbReference type="EMBL" id="WYF46745.1"/>
    </source>
</evidence>
<dbReference type="AlphaFoldDB" id="A0AAU6Q7U8"/>
<dbReference type="EMBL" id="CP149785">
    <property type="protein sequence ID" value="WYF46745.1"/>
    <property type="molecule type" value="Genomic_DNA"/>
</dbReference>
<dbReference type="RefSeq" id="WP_339098245.1">
    <property type="nucleotide sequence ID" value="NZ_CP149785.1"/>
</dbReference>
<organism evidence="1">
    <name type="scientific">Deinococcus sp. VB142</name>
    <dbReference type="NCBI Taxonomy" id="3112952"/>
    <lineage>
        <taxon>Bacteria</taxon>
        <taxon>Thermotogati</taxon>
        <taxon>Deinococcota</taxon>
        <taxon>Deinococci</taxon>
        <taxon>Deinococcales</taxon>
        <taxon>Deinococcaceae</taxon>
        <taxon>Deinococcus</taxon>
    </lineage>
</organism>
<geneLocation type="plasmid" evidence="1">
    <name>p2</name>
</geneLocation>
<keyword evidence="1" id="KW-0614">Plasmid</keyword>
<gene>
    <name evidence="1" type="ORF">WDJ50_18450</name>
</gene>